<dbReference type="Proteomes" id="UP000694552">
    <property type="component" value="Unplaced"/>
</dbReference>
<protein>
    <submittedName>
        <fullName evidence="2">Uncharacterized protein</fullName>
    </submittedName>
</protein>
<feature type="region of interest" description="Disordered" evidence="1">
    <location>
        <begin position="1"/>
        <end position="91"/>
    </location>
</feature>
<feature type="compositionally biased region" description="Basic residues" evidence="1">
    <location>
        <begin position="47"/>
        <end position="59"/>
    </location>
</feature>
<reference evidence="2" key="2">
    <citation type="submission" date="2025-09" db="UniProtKB">
        <authorList>
            <consortium name="Ensembl"/>
        </authorList>
    </citation>
    <scope>IDENTIFICATION</scope>
</reference>
<reference evidence="2" key="1">
    <citation type="submission" date="2025-08" db="UniProtKB">
        <authorList>
            <consortium name="Ensembl"/>
        </authorList>
    </citation>
    <scope>IDENTIFICATION</scope>
</reference>
<keyword evidence="3" id="KW-1185">Reference proteome</keyword>
<proteinExistence type="predicted"/>
<feature type="compositionally biased region" description="Basic and acidic residues" evidence="1">
    <location>
        <begin position="35"/>
        <end position="45"/>
    </location>
</feature>
<feature type="compositionally biased region" description="Basic and acidic residues" evidence="1">
    <location>
        <begin position="1"/>
        <end position="11"/>
    </location>
</feature>
<sequence length="91" mass="9574">MDTHQGLDMKKRAGQANGQGEGGGLSTHTRRKKGGKGEGEGEQAGRQRQRTHAPPRWKSKYIQGAKGGRRGLRGGLVPGGAEEGGELGEAR</sequence>
<feature type="compositionally biased region" description="Gly residues" evidence="1">
    <location>
        <begin position="73"/>
        <end position="82"/>
    </location>
</feature>
<evidence type="ECO:0000256" key="1">
    <source>
        <dbReference type="SAM" id="MobiDB-lite"/>
    </source>
</evidence>
<accession>A0A8C8AVT8</accession>
<organism evidence="2 3">
    <name type="scientific">Otus sunia</name>
    <name type="common">Oriental scops-owl</name>
    <dbReference type="NCBI Taxonomy" id="257818"/>
    <lineage>
        <taxon>Eukaryota</taxon>
        <taxon>Metazoa</taxon>
        <taxon>Chordata</taxon>
        <taxon>Craniata</taxon>
        <taxon>Vertebrata</taxon>
        <taxon>Euteleostomi</taxon>
        <taxon>Archelosauria</taxon>
        <taxon>Archosauria</taxon>
        <taxon>Dinosauria</taxon>
        <taxon>Saurischia</taxon>
        <taxon>Theropoda</taxon>
        <taxon>Coelurosauria</taxon>
        <taxon>Aves</taxon>
        <taxon>Neognathae</taxon>
        <taxon>Neoaves</taxon>
        <taxon>Telluraves</taxon>
        <taxon>Strigiformes</taxon>
        <taxon>Strigidae</taxon>
        <taxon>Otus</taxon>
    </lineage>
</organism>
<dbReference type="Ensembl" id="ENSOSUT00000011123.1">
    <property type="protein sequence ID" value="ENSOSUP00000010747.1"/>
    <property type="gene ID" value="ENSOSUG00000007814.1"/>
</dbReference>
<evidence type="ECO:0000313" key="3">
    <source>
        <dbReference type="Proteomes" id="UP000694552"/>
    </source>
</evidence>
<evidence type="ECO:0000313" key="2">
    <source>
        <dbReference type="Ensembl" id="ENSOSUP00000010747.1"/>
    </source>
</evidence>
<name>A0A8C8AVT8_9STRI</name>
<dbReference type="AlphaFoldDB" id="A0A8C8AVT8"/>